<evidence type="ECO:0000313" key="1">
    <source>
        <dbReference type="EMBL" id="ACO63552.1"/>
    </source>
</evidence>
<dbReference type="GO" id="GO:0008988">
    <property type="term" value="F:rRNA (adenine-N6-)-methyltransferase activity"/>
    <property type="evidence" value="ECO:0007669"/>
    <property type="project" value="TreeGrafter"/>
</dbReference>
<dbReference type="KEGG" id="mis:MICPUN_72748"/>
<dbReference type="Gene3D" id="3.40.50.150">
    <property type="entry name" value="Vaccinia Virus protein VP39"/>
    <property type="match status" value="1"/>
</dbReference>
<dbReference type="Pfam" id="PF06325">
    <property type="entry name" value="PrmA"/>
    <property type="match status" value="1"/>
</dbReference>
<dbReference type="FunCoup" id="C1E763">
    <property type="interactions" value="1248"/>
</dbReference>
<dbReference type="PANTHER" id="PTHR23290:SF0">
    <property type="entry name" value="RRNA N6-ADENOSINE-METHYLTRANSFERASE METTL5"/>
    <property type="match status" value="1"/>
</dbReference>
<proteinExistence type="predicted"/>
<evidence type="ECO:0000313" key="2">
    <source>
        <dbReference type="Proteomes" id="UP000002009"/>
    </source>
</evidence>
<dbReference type="InterPro" id="IPR002052">
    <property type="entry name" value="DNA_methylase_N6_adenine_CS"/>
</dbReference>
<dbReference type="PROSITE" id="PS00092">
    <property type="entry name" value="N6_MTASE"/>
    <property type="match status" value="1"/>
</dbReference>
<dbReference type="InterPro" id="IPR051720">
    <property type="entry name" value="rRNA_MeTrfase/Polyamine_Synth"/>
</dbReference>
<organism evidence="1 2">
    <name type="scientific">Micromonas commoda (strain RCC299 / NOUM17 / CCMP2709)</name>
    <name type="common">Picoplanktonic green alga</name>
    <dbReference type="NCBI Taxonomy" id="296587"/>
    <lineage>
        <taxon>Eukaryota</taxon>
        <taxon>Viridiplantae</taxon>
        <taxon>Chlorophyta</taxon>
        <taxon>Mamiellophyceae</taxon>
        <taxon>Mamiellales</taxon>
        <taxon>Mamiellaceae</taxon>
        <taxon>Micromonas</taxon>
    </lineage>
</organism>
<dbReference type="AlphaFoldDB" id="C1E763"/>
<dbReference type="OMA" id="DVVYSIH"/>
<dbReference type="EMBL" id="CP001326">
    <property type="protein sequence ID" value="ACO63552.1"/>
    <property type="molecule type" value="Genomic_DNA"/>
</dbReference>
<dbReference type="SUPFAM" id="SSF53335">
    <property type="entry name" value="S-adenosyl-L-methionine-dependent methyltransferases"/>
    <property type="match status" value="1"/>
</dbReference>
<accession>C1E763</accession>
<dbReference type="InterPro" id="IPR029063">
    <property type="entry name" value="SAM-dependent_MTases_sf"/>
</dbReference>
<evidence type="ECO:0008006" key="3">
    <source>
        <dbReference type="Google" id="ProtNLM"/>
    </source>
</evidence>
<gene>
    <name evidence="1" type="ORF">MICPUN_72748</name>
</gene>
<dbReference type="CDD" id="cd02440">
    <property type="entry name" value="AdoMet_MTases"/>
    <property type="match status" value="1"/>
</dbReference>
<dbReference type="eggNOG" id="KOG3420">
    <property type="taxonomic scope" value="Eukaryota"/>
</dbReference>
<feature type="non-terminal residue" evidence="1">
    <location>
        <position position="209"/>
    </location>
</feature>
<dbReference type="PANTHER" id="PTHR23290">
    <property type="entry name" value="RRNA N6-ADENOSINE-METHYLTRANSFERASE METTL5"/>
    <property type="match status" value="1"/>
</dbReference>
<dbReference type="GO" id="GO:0003676">
    <property type="term" value="F:nucleic acid binding"/>
    <property type="evidence" value="ECO:0007669"/>
    <property type="project" value="InterPro"/>
</dbReference>
<name>C1E763_MICCC</name>
<keyword evidence="2" id="KW-1185">Reference proteome</keyword>
<dbReference type="GeneID" id="8243954"/>
<dbReference type="InParanoid" id="C1E763"/>
<dbReference type="STRING" id="296587.C1E763"/>
<dbReference type="Proteomes" id="UP000002009">
    <property type="component" value="Chromosome 5"/>
</dbReference>
<protein>
    <recommendedName>
        <fullName evidence="3">Methyltransferase small domain-containing protein</fullName>
    </recommendedName>
</protein>
<dbReference type="OrthoDB" id="7848332at2759"/>
<reference evidence="1 2" key="1">
    <citation type="journal article" date="2009" name="Science">
        <title>Green evolution and dynamic adaptations revealed by genomes of the marine picoeukaryotes Micromonas.</title>
        <authorList>
            <person name="Worden A.Z."/>
            <person name="Lee J.H."/>
            <person name="Mock T."/>
            <person name="Rouze P."/>
            <person name="Simmons M.P."/>
            <person name="Aerts A.L."/>
            <person name="Allen A.E."/>
            <person name="Cuvelier M.L."/>
            <person name="Derelle E."/>
            <person name="Everett M.V."/>
            <person name="Foulon E."/>
            <person name="Grimwood J."/>
            <person name="Gundlach H."/>
            <person name="Henrissat B."/>
            <person name="Napoli C."/>
            <person name="McDonald S.M."/>
            <person name="Parker M.S."/>
            <person name="Rombauts S."/>
            <person name="Salamov A."/>
            <person name="Von Dassow P."/>
            <person name="Badger J.H."/>
            <person name="Coutinho P.M."/>
            <person name="Demir E."/>
            <person name="Dubchak I."/>
            <person name="Gentemann C."/>
            <person name="Eikrem W."/>
            <person name="Gready J.E."/>
            <person name="John U."/>
            <person name="Lanier W."/>
            <person name="Lindquist E.A."/>
            <person name="Lucas S."/>
            <person name="Mayer K.F."/>
            <person name="Moreau H."/>
            <person name="Not F."/>
            <person name="Otillar R."/>
            <person name="Panaud O."/>
            <person name="Pangilinan J."/>
            <person name="Paulsen I."/>
            <person name="Piegu B."/>
            <person name="Poliakov A."/>
            <person name="Robbens S."/>
            <person name="Schmutz J."/>
            <person name="Toulza E."/>
            <person name="Wyss T."/>
            <person name="Zelensky A."/>
            <person name="Zhou K."/>
            <person name="Armbrust E.V."/>
            <person name="Bhattacharya D."/>
            <person name="Goodenough U.W."/>
            <person name="Van de Peer Y."/>
            <person name="Grigoriev I.V."/>
        </authorList>
    </citation>
    <scope>NUCLEOTIDE SEQUENCE [LARGE SCALE GENOMIC DNA]</scope>
    <source>
        <strain evidence="2">RCC299 / NOUM17</strain>
    </source>
</reference>
<dbReference type="RefSeq" id="XP_002502294.1">
    <property type="nucleotide sequence ID" value="XM_002502248.1"/>
</dbReference>
<sequence>MRLKQLESLLEDVEPFREPNNELEQYPTGAHLAACVLAEAHARGDVEGRVVADLGVGGGVLAIASLLAGARRVVGVDVDPGALELCRDNCDAFEPALRPTLRLGLGRDPSSLGGPPLRADTVVMNPPFGTRARGVDVRFLRCALGVARTAVYSLHKSSTRAYLERHALHVLRAASATVLAELRYELPRVYAHHRKDVVTIEVDLWRFEP</sequence>